<gene>
    <name evidence="2" type="ORF">NDU88_005098</name>
</gene>
<protein>
    <submittedName>
        <fullName evidence="2">Uncharacterized protein</fullName>
    </submittedName>
</protein>
<evidence type="ECO:0000313" key="2">
    <source>
        <dbReference type="EMBL" id="KAJ1091984.1"/>
    </source>
</evidence>
<reference evidence="2" key="1">
    <citation type="journal article" date="2022" name="bioRxiv">
        <title>Sequencing and chromosome-scale assembly of the giantPleurodeles waltlgenome.</title>
        <authorList>
            <person name="Brown T."/>
            <person name="Elewa A."/>
            <person name="Iarovenko S."/>
            <person name="Subramanian E."/>
            <person name="Araus A.J."/>
            <person name="Petzold A."/>
            <person name="Susuki M."/>
            <person name="Suzuki K.-i.T."/>
            <person name="Hayashi T."/>
            <person name="Toyoda A."/>
            <person name="Oliveira C."/>
            <person name="Osipova E."/>
            <person name="Leigh N.D."/>
            <person name="Simon A."/>
            <person name="Yun M.H."/>
        </authorList>
    </citation>
    <scope>NUCLEOTIDE SEQUENCE</scope>
    <source>
        <strain evidence="2">20211129_DDA</strain>
        <tissue evidence="2">Liver</tissue>
    </source>
</reference>
<sequence>MGSMPCLHPRASSARPEPPAAAPAERGPGLERLPPGPPVRLLFSAPESSWRSPILEAPSLVLARDRGVAAEARAAELANTRLLTPPS</sequence>
<evidence type="ECO:0000313" key="3">
    <source>
        <dbReference type="Proteomes" id="UP001066276"/>
    </source>
</evidence>
<accession>A0AAV7LNL1</accession>
<proteinExistence type="predicted"/>
<name>A0AAV7LNL1_PLEWA</name>
<keyword evidence="3" id="KW-1185">Reference proteome</keyword>
<comment type="caution">
    <text evidence="2">The sequence shown here is derived from an EMBL/GenBank/DDBJ whole genome shotgun (WGS) entry which is preliminary data.</text>
</comment>
<dbReference type="EMBL" id="JANPWB010000015">
    <property type="protein sequence ID" value="KAJ1091984.1"/>
    <property type="molecule type" value="Genomic_DNA"/>
</dbReference>
<dbReference type="AlphaFoldDB" id="A0AAV7LNL1"/>
<dbReference type="Proteomes" id="UP001066276">
    <property type="component" value="Chromosome 11"/>
</dbReference>
<feature type="compositionally biased region" description="Low complexity" evidence="1">
    <location>
        <begin position="22"/>
        <end position="33"/>
    </location>
</feature>
<evidence type="ECO:0000256" key="1">
    <source>
        <dbReference type="SAM" id="MobiDB-lite"/>
    </source>
</evidence>
<organism evidence="2 3">
    <name type="scientific">Pleurodeles waltl</name>
    <name type="common">Iberian ribbed newt</name>
    <dbReference type="NCBI Taxonomy" id="8319"/>
    <lineage>
        <taxon>Eukaryota</taxon>
        <taxon>Metazoa</taxon>
        <taxon>Chordata</taxon>
        <taxon>Craniata</taxon>
        <taxon>Vertebrata</taxon>
        <taxon>Euteleostomi</taxon>
        <taxon>Amphibia</taxon>
        <taxon>Batrachia</taxon>
        <taxon>Caudata</taxon>
        <taxon>Salamandroidea</taxon>
        <taxon>Salamandridae</taxon>
        <taxon>Pleurodelinae</taxon>
        <taxon>Pleurodeles</taxon>
    </lineage>
</organism>
<feature type="region of interest" description="Disordered" evidence="1">
    <location>
        <begin position="1"/>
        <end position="38"/>
    </location>
</feature>